<dbReference type="Proteomes" id="UP001249020">
    <property type="component" value="Unassembled WGS sequence"/>
</dbReference>
<dbReference type="AlphaFoldDB" id="A0AAW8R0E6"/>
<comment type="similarity">
    <text evidence="1">Belongs to the class I-like SAM-binding methyltransferase superfamily. CmoM family.</text>
</comment>
<dbReference type="Gene3D" id="3.40.50.150">
    <property type="entry name" value="Vaccinia Virus protein VP39"/>
    <property type="match status" value="1"/>
</dbReference>
<dbReference type="GO" id="GO:0032259">
    <property type="term" value="P:methylation"/>
    <property type="evidence" value="ECO:0007669"/>
    <property type="project" value="UniProtKB-KW"/>
</dbReference>
<dbReference type="InterPro" id="IPR033664">
    <property type="entry name" value="Cmo5U_methylTrfase"/>
</dbReference>
<gene>
    <name evidence="1" type="primary">cmoM</name>
    <name evidence="3" type="ORF">RM544_03925</name>
</gene>
<dbReference type="EMBL" id="JAVRIE010000001">
    <property type="protein sequence ID" value="MDT0581676.1"/>
    <property type="molecule type" value="Genomic_DNA"/>
</dbReference>
<comment type="catalytic activity">
    <reaction evidence="1">
        <text>5-carboxymethoxyuridine(34) in tRNA + S-adenosyl-L-methionine = 5-methoxycarbonylmethoxyuridine(34) in tRNA + S-adenosyl-L-homocysteine</text>
        <dbReference type="Rhea" id="RHEA:54080"/>
        <dbReference type="Rhea" id="RHEA-COMP:13383"/>
        <dbReference type="Rhea" id="RHEA-COMP:13781"/>
        <dbReference type="ChEBI" id="CHEBI:57856"/>
        <dbReference type="ChEBI" id="CHEBI:59789"/>
        <dbReference type="ChEBI" id="CHEBI:136879"/>
        <dbReference type="ChEBI" id="CHEBI:138053"/>
    </reaction>
</comment>
<organism evidence="3 4">
    <name type="scientific">Brumicola blandensis</name>
    <dbReference type="NCBI Taxonomy" id="3075611"/>
    <lineage>
        <taxon>Bacteria</taxon>
        <taxon>Pseudomonadati</taxon>
        <taxon>Pseudomonadota</taxon>
        <taxon>Gammaproteobacteria</taxon>
        <taxon>Alteromonadales</taxon>
        <taxon>Alteromonadaceae</taxon>
        <taxon>Brumicola</taxon>
    </lineage>
</organism>
<dbReference type="InterPro" id="IPR013216">
    <property type="entry name" value="Methyltransf_11"/>
</dbReference>
<accession>A0AAW8R0E6</accession>
<dbReference type="InterPro" id="IPR029063">
    <property type="entry name" value="SAM-dependent_MTases_sf"/>
</dbReference>
<feature type="binding site" evidence="1">
    <location>
        <position position="125"/>
    </location>
    <ligand>
        <name>S-adenosyl-L-methionine</name>
        <dbReference type="ChEBI" id="CHEBI:59789"/>
    </ligand>
</feature>
<feature type="binding site" evidence="1">
    <location>
        <position position="85"/>
    </location>
    <ligand>
        <name>S-adenosyl-L-methionine</name>
        <dbReference type="ChEBI" id="CHEBI:59789"/>
    </ligand>
</feature>
<comment type="caution">
    <text evidence="3">The sequence shown here is derived from an EMBL/GenBank/DDBJ whole genome shotgun (WGS) entry which is preliminary data.</text>
</comment>
<comment type="caution">
    <text evidence="1">Lacks conserved residue(s) required for the propagation of feature annotation.</text>
</comment>
<feature type="domain" description="Methyltransferase type 11" evidence="2">
    <location>
        <begin position="61"/>
        <end position="152"/>
    </location>
</feature>
<proteinExistence type="inferred from homology"/>
<dbReference type="Pfam" id="PF08241">
    <property type="entry name" value="Methyltransf_11"/>
    <property type="match status" value="1"/>
</dbReference>
<dbReference type="SUPFAM" id="SSF53335">
    <property type="entry name" value="S-adenosyl-L-methionine-dependent methyltransferases"/>
    <property type="match status" value="1"/>
</dbReference>
<keyword evidence="1" id="KW-0819">tRNA processing</keyword>
<dbReference type="EC" id="2.1.1.-" evidence="1"/>
<dbReference type="RefSeq" id="WP_311360455.1">
    <property type="nucleotide sequence ID" value="NZ_JAVRIE010000001.1"/>
</dbReference>
<dbReference type="GO" id="GO:0008757">
    <property type="term" value="F:S-adenosylmethionine-dependent methyltransferase activity"/>
    <property type="evidence" value="ECO:0007669"/>
    <property type="project" value="InterPro"/>
</dbReference>
<protein>
    <recommendedName>
        <fullName evidence="1">tRNA 5-carboxymethoxyuridine methyltransferase</fullName>
        <ecNumber evidence="1">2.1.1.-</ecNumber>
    </recommendedName>
    <alternativeName>
        <fullName evidence="1">cmo5U methyltransferase</fullName>
    </alternativeName>
</protein>
<keyword evidence="4" id="KW-1185">Reference proteome</keyword>
<comment type="function">
    <text evidence="1">Catalyzes the methylation of 5-carboxymethoxyuridine (cmo5U) to form 5-methoxycarbonylmethoxyuridine (mcmo5U) at position 34 in tRNAs.</text>
</comment>
<evidence type="ECO:0000313" key="3">
    <source>
        <dbReference type="EMBL" id="MDT0581676.1"/>
    </source>
</evidence>
<feature type="binding site" evidence="1">
    <location>
        <position position="40"/>
    </location>
    <ligand>
        <name>S-adenosyl-L-methionine</name>
        <dbReference type="ChEBI" id="CHEBI:59789"/>
    </ligand>
</feature>
<name>A0AAW8R0E6_9ALTE</name>
<keyword evidence="1" id="KW-0949">S-adenosyl-L-methionine</keyword>
<evidence type="ECO:0000259" key="2">
    <source>
        <dbReference type="Pfam" id="PF08241"/>
    </source>
</evidence>
<evidence type="ECO:0000313" key="4">
    <source>
        <dbReference type="Proteomes" id="UP001249020"/>
    </source>
</evidence>
<dbReference type="PANTHER" id="PTHR43861">
    <property type="entry name" value="TRANS-ACONITATE 2-METHYLTRANSFERASE-RELATED"/>
    <property type="match status" value="1"/>
</dbReference>
<dbReference type="CDD" id="cd02440">
    <property type="entry name" value="AdoMet_MTases"/>
    <property type="match status" value="1"/>
</dbReference>
<keyword evidence="1" id="KW-0808">Transferase</keyword>
<keyword evidence="1 3" id="KW-0489">Methyltransferase</keyword>
<evidence type="ECO:0000256" key="1">
    <source>
        <dbReference type="HAMAP-Rule" id="MF_02057"/>
    </source>
</evidence>
<feature type="binding site" evidence="1">
    <location>
        <begin position="64"/>
        <end position="65"/>
    </location>
    <ligand>
        <name>S-adenosyl-L-methionine</name>
        <dbReference type="ChEBI" id="CHEBI:59789"/>
    </ligand>
</feature>
<dbReference type="HAMAP" id="MF_02057">
    <property type="entry name" value="tRNA_methyltr_CmoM"/>
    <property type="match status" value="1"/>
</dbReference>
<dbReference type="GO" id="GO:0097697">
    <property type="term" value="F:tRNA (5-carboxymethoxyuridine(34)-5-O)-methyltransferase activity"/>
    <property type="evidence" value="ECO:0007669"/>
    <property type="project" value="UniProtKB-UniRule"/>
</dbReference>
<reference evidence="3 4" key="1">
    <citation type="submission" date="2023-09" db="EMBL/GenBank/DDBJ databases">
        <authorList>
            <person name="Rey-Velasco X."/>
        </authorList>
    </citation>
    <scope>NUCLEOTIDE SEQUENCE [LARGE SCALE GENOMIC DNA]</scope>
    <source>
        <strain evidence="3 4">W409</strain>
    </source>
</reference>
<dbReference type="GO" id="GO:0006400">
    <property type="term" value="P:tRNA modification"/>
    <property type="evidence" value="ECO:0007669"/>
    <property type="project" value="UniProtKB-UniRule"/>
</dbReference>
<sequence>MTKKKKQAVAATTVKQDTFFDGIANKFDKNIYGTSKGKIRHQLLLHFLSDFIHSEKELSVLDAGGGTGMMTLPFCQQGHRVTLCDGSEEVLDIAKQRLAEYNKCTIIHSEIEALEPASYDLVLCHAVLEWVNEPKRLLHHLCSLLKPGGTLSLSFFNRDAALFNNAIWGNFDYINKGLNIRNQVRLNPHNAQRPQEIINFLQEHYRDYIIRHKAGIRCFHDYLHDRNKQIDEYDVLFELELKHSSEEPFLWLGKYFHLMLERPESI</sequence>